<evidence type="ECO:0000313" key="2">
    <source>
        <dbReference type="Proteomes" id="UP001281147"/>
    </source>
</evidence>
<organism evidence="1 2">
    <name type="scientific">Vermiconidia calcicola</name>
    <dbReference type="NCBI Taxonomy" id="1690605"/>
    <lineage>
        <taxon>Eukaryota</taxon>
        <taxon>Fungi</taxon>
        <taxon>Dikarya</taxon>
        <taxon>Ascomycota</taxon>
        <taxon>Pezizomycotina</taxon>
        <taxon>Dothideomycetes</taxon>
        <taxon>Dothideomycetidae</taxon>
        <taxon>Mycosphaerellales</taxon>
        <taxon>Extremaceae</taxon>
        <taxon>Vermiconidia</taxon>
    </lineage>
</organism>
<protein>
    <submittedName>
        <fullName evidence="1">Uncharacterized protein</fullName>
    </submittedName>
</protein>
<name>A0ACC3NM79_9PEZI</name>
<dbReference type="EMBL" id="JAUTXU010000028">
    <property type="protein sequence ID" value="KAK3719053.1"/>
    <property type="molecule type" value="Genomic_DNA"/>
</dbReference>
<sequence length="1391" mass="155066">MDASWSQVDPALREEREVGGTDDGDYNGNGATPLGYNPQIPDQAEYDSQLDRDRRLKRKKLRRRFEHIFAKYGKDFEGVGDEIDIKTGLIVVDNGHLKNMQHEADAGNIASLNVTKIREDTVRNNKDVDASGNGQSDEGTNDNQDSIWRATSPDSDAAPERILEQMPSLRDSVVSLRSKQKQGQGLDQDAIKSLGLSIAKQLTDLMSREDLDSSPQRNRKTPKDSAWSYPDLPRSTQQKRRHRSPSPLPDVISPSSGKKSLWAPMEHPKRRKRRRIEEEQALMDEDEAGQPMEIHLQPDSGHRNCYNCQCTNSMVWRSGPEGHMCNACGMYWYRYGLVRPVQPLEEGEDSPAEDSEADVEVLDRHTKIARRNDRFSKDEDTVLIKLKEIDRLSWERIAKHLPGRTAYAIQCRYSKKLHRIPNESRAALANQGHESHIDDKGLIVFAPASPPLAFSDEDDELLLKLREEDELEWDEVATSFPGRTPKAIEVRFNQLVKKILSTSKDKPRSIHRKNRLSMRWSDEEDQLLKKLREVDKLKWHQLAEKFPGRNAVALQKRYVREMAENSKQRKEPTSSGGFNAVTKSSTEREQPQLSMTNGDLQTVTDGPMRRLRFTAQEDALILRLRDEDGLKWKEIEQRMPGRTSCSLYNRYNRAKDGIPQDTEPGAAEELQHNQDHSAEGAQSDDELQEDDVNQSRALLTAPDHTHLNRAAIATSTSDSPGTANDAQARSSEKNVGWEEIADQIPGRTAGALRMCYHRLTGFDKRQHLPSKLDEDSSLSHRAEDSNPRRHSAATLFTGKDGQPLLTNTIETTDDDAMIQEDCRRQTADLDSRTNELLPTTLSQHDASPVRRNEESDSTTLLRTPETIQTGFVQPQDSTPLSAVPSMITPRYFTPATNNEHVHPYFAAAPAPMYTPAQGTQERSTPPPRSETAQRPITSPYTRSVPEAVVRPKVLRELVAVEPTPIVTRIVRHAPVANLSKSKLSFGDVRRVDDEAGDGGLANDESADDAATSDESELHKNTPGNEDVDPATADLEQPPLTWTQLITMALESKAPQPLRSKEVCDYIMDTFSYYKRNNNGWKSSIRTTLSFKPQFEKASNDFAALWKLSGNADGDEVESRKPSRPRIQPKTPLPDRDSPPNNRRVSRRLEQARKASSSTPLERRQTRNAIESGTAQEEASAEDADGAMHDQPRLETTMPEQEGCTGKPPGDGADAKPNDAGSDEPTMISSPARVSYPQPSDASTEIATSTYPEDDAEELPPLSIAATSSRTHREPNSTPKASNLLSQPDELSFPKDSSALSEVPKGAWLSSSPILSRKKLTSRKVYGKTTTPATGRSSLFGRVEHRGVSALRSSFGPMSSGSRSSSIGISGSKKRVVYTPMKDAEGSEDELA</sequence>
<keyword evidence="2" id="KW-1185">Reference proteome</keyword>
<gene>
    <name evidence="1" type="ORF">LTR37_004617</name>
</gene>
<accession>A0ACC3NM79</accession>
<comment type="caution">
    <text evidence="1">The sequence shown here is derived from an EMBL/GenBank/DDBJ whole genome shotgun (WGS) entry which is preliminary data.</text>
</comment>
<reference evidence="1" key="1">
    <citation type="submission" date="2023-07" db="EMBL/GenBank/DDBJ databases">
        <title>Black Yeasts Isolated from many extreme environments.</title>
        <authorList>
            <person name="Coleine C."/>
            <person name="Stajich J.E."/>
            <person name="Selbmann L."/>
        </authorList>
    </citation>
    <scope>NUCLEOTIDE SEQUENCE</scope>
    <source>
        <strain evidence="1">CCFEE 5714</strain>
    </source>
</reference>
<proteinExistence type="predicted"/>
<evidence type="ECO:0000313" key="1">
    <source>
        <dbReference type="EMBL" id="KAK3719053.1"/>
    </source>
</evidence>
<dbReference type="Proteomes" id="UP001281147">
    <property type="component" value="Unassembled WGS sequence"/>
</dbReference>